<feature type="coiled-coil region" evidence="1">
    <location>
        <begin position="21"/>
        <end position="60"/>
    </location>
</feature>
<sequence>MTNRTMTDQLQAELGLARQRAHRADAEHAEIEAQLLEARAAALRADARSARTEAEKVNIEHTLSQVRRFCEMAVNASMRVQAVEHATDVLPVLDADPADGSPADAAWFSVWLHGNWRHLTSRMTTPQREHAADAVARYNRVLNAAAPCSKPDPLLLRWWRGER</sequence>
<organism evidence="2">
    <name type="scientific">Kitasatospora sp. CMC57</name>
    <dbReference type="NCBI Taxonomy" id="3231513"/>
    <lineage>
        <taxon>Bacteria</taxon>
        <taxon>Bacillati</taxon>
        <taxon>Actinomycetota</taxon>
        <taxon>Actinomycetes</taxon>
        <taxon>Kitasatosporales</taxon>
        <taxon>Streptomycetaceae</taxon>
        <taxon>Kitasatospora</taxon>
    </lineage>
</organism>
<dbReference type="RefSeq" id="WP_407992323.1">
    <property type="nucleotide sequence ID" value="NZ_AP035882.1"/>
</dbReference>
<accession>A0AB33KBB5</accession>
<dbReference type="KEGG" id="kic:KCMC57_64530"/>
<proteinExistence type="predicted"/>
<evidence type="ECO:0000256" key="1">
    <source>
        <dbReference type="SAM" id="Coils"/>
    </source>
</evidence>
<protein>
    <submittedName>
        <fullName evidence="2">Uncharacterized protein</fullName>
    </submittedName>
</protein>
<keyword evidence="1" id="KW-0175">Coiled coil</keyword>
<dbReference type="AlphaFoldDB" id="A0AB33KBB5"/>
<evidence type="ECO:0000313" key="2">
    <source>
        <dbReference type="EMBL" id="BFP50085.1"/>
    </source>
</evidence>
<gene>
    <name evidence="2" type="ORF">KCMC57_64530</name>
</gene>
<keyword evidence="2" id="KW-0614">Plasmid</keyword>
<geneLocation type="plasmid" evidence="2">
    <name>pCMC57_01</name>
</geneLocation>
<dbReference type="EMBL" id="AP035882">
    <property type="protein sequence ID" value="BFP50085.1"/>
    <property type="molecule type" value="Genomic_DNA"/>
</dbReference>
<name>A0AB33KBB5_9ACTN</name>
<reference evidence="2" key="1">
    <citation type="submission" date="2024-07" db="EMBL/GenBank/DDBJ databases">
        <title>Complete genome sequences of cellulolytic bacteria, Kitasatospora sp. CMC57 and Streptomyces sp. CMC78, isolated from Japanese agricultural soil.</title>
        <authorList>
            <person name="Hashimoto T."/>
            <person name="Ito M."/>
            <person name="Iwamoto M."/>
            <person name="Fukahori D."/>
            <person name="Shoda T."/>
            <person name="Sakoda M."/>
            <person name="Morohoshi T."/>
            <person name="Mitsuboshi M."/>
            <person name="Nishizawa T."/>
        </authorList>
    </citation>
    <scope>NUCLEOTIDE SEQUENCE</scope>
    <source>
        <strain evidence="2">CMC57</strain>
        <plasmid evidence="2">pCMC57_01</plasmid>
    </source>
</reference>